<dbReference type="RefSeq" id="XP_001227174.1">
    <property type="nucleotide sequence ID" value="XM_001227173.1"/>
</dbReference>
<dbReference type="VEuPathDB" id="FungiDB:CHGG_09247"/>
<protein>
    <submittedName>
        <fullName evidence="1">Uncharacterized protein</fullName>
    </submittedName>
</protein>
<dbReference type="AlphaFoldDB" id="Q2GS07"/>
<evidence type="ECO:0000313" key="1">
    <source>
        <dbReference type="EMBL" id="EAQ85233.1"/>
    </source>
</evidence>
<dbReference type="Proteomes" id="UP000001056">
    <property type="component" value="Unassembled WGS sequence"/>
</dbReference>
<dbReference type="EMBL" id="CH408034">
    <property type="protein sequence ID" value="EAQ85233.1"/>
    <property type="molecule type" value="Genomic_DNA"/>
</dbReference>
<dbReference type="InParanoid" id="Q2GS07"/>
<accession>Q2GS07</accession>
<sequence>MDSSSAFNNYIVDSAMGPTCSRQVPPGFLWRARAQRARSLLFRLAPNTWFCQVSQHVVHFRTAGSSMDSAQWSSGMIRASGGHPPPVNRQEDVRGLGFDPRLSPSLESITFAIYFSSSTPKSPVPYDLDYIAEIYQPKGKYIAPPVAYAYQGGDFYHQAQGQATTGGTAWGLTHAGSVVCAVWKKWARNPGPGPQHDPSIERALDRAIFEDLRYIGVPLFKFYKATGKCFWLLYNRTLGLFTTRYESDLDPRTMMKLVQFFLSPYQKRNSPDDIVQSMTTEWQRLRNKNRRAVNRGQDSAKAYNLETFLIKWVRGHMGAQHLAAALRDPRVKEALETAGIKITDTQEEDGDVFRSSTIRKEMKALLTTDPFNDFKPYAGQDDNAATIADFCSTS</sequence>
<gene>
    <name evidence="1" type="ORF">CHGG_09247</name>
</gene>
<reference evidence="2" key="1">
    <citation type="journal article" date="2015" name="Genome Announc.">
        <title>Draft genome sequence of the cellulolytic fungus Chaetomium globosum.</title>
        <authorList>
            <person name="Cuomo C.A."/>
            <person name="Untereiner W.A."/>
            <person name="Ma L.-J."/>
            <person name="Grabherr M."/>
            <person name="Birren B.W."/>
        </authorList>
    </citation>
    <scope>NUCLEOTIDE SEQUENCE [LARGE SCALE GENOMIC DNA]</scope>
    <source>
        <strain evidence="2">ATCC 6205 / CBS 148.51 / DSM 1962 / NBRC 6347 / NRRL 1970</strain>
    </source>
</reference>
<dbReference type="HOGENOM" id="CLU_700199_0_0_1"/>
<organism evidence="1 2">
    <name type="scientific">Chaetomium globosum (strain ATCC 6205 / CBS 148.51 / DSM 1962 / NBRC 6347 / NRRL 1970)</name>
    <name type="common">Soil fungus</name>
    <dbReference type="NCBI Taxonomy" id="306901"/>
    <lineage>
        <taxon>Eukaryota</taxon>
        <taxon>Fungi</taxon>
        <taxon>Dikarya</taxon>
        <taxon>Ascomycota</taxon>
        <taxon>Pezizomycotina</taxon>
        <taxon>Sordariomycetes</taxon>
        <taxon>Sordariomycetidae</taxon>
        <taxon>Sordariales</taxon>
        <taxon>Chaetomiaceae</taxon>
        <taxon>Chaetomium</taxon>
    </lineage>
</organism>
<evidence type="ECO:0000313" key="2">
    <source>
        <dbReference type="Proteomes" id="UP000001056"/>
    </source>
</evidence>
<proteinExistence type="predicted"/>
<name>Q2GS07_CHAGB</name>
<dbReference type="GeneID" id="4395583"/>
<keyword evidence="2" id="KW-1185">Reference proteome</keyword>